<dbReference type="Pfam" id="PF15442">
    <property type="entry name" value="DUF4629"/>
    <property type="match status" value="1"/>
</dbReference>
<dbReference type="InterPro" id="IPR027898">
    <property type="entry name" value="DUF4629"/>
</dbReference>
<dbReference type="PANTHER" id="PTHR31466:SF1">
    <property type="entry name" value="RIKEN CDNA 4930433I11 GENE"/>
    <property type="match status" value="1"/>
</dbReference>
<sequence>MLLLRHCQKNFQNPSLLGTPNSLQLSLPVVSDAASLAGSVCNFSRVSAPAVSSGWLLPSASGTSSQPLMVVETSLGRETFLGLQPPSQTFCLQQTPEFPKSCSSRNTQMLQSNPPHEPADISLTASLQTSNSNLLALSPAPKNWDEFNTNLSKPLDPDQIPIENQDPLPHPLEIPDILQLLACIDPLGPEDHPASENADLGKSSLSLEGQGTLENGTEASGGFADIATLMEDGHLPQLFDPLKDLDQPQGPEKAASDNTRKNKHQASEPLDGAPKAKIQPKDPECLSGGEGLICNAAASDRAPENEAEHSNSKPQKAAPSRISTTKSHGQERTKKTRGNNPKKAGESRQSGTEVRVEEKPMMPRMKRRKNQPELSQETFKRPRTSLGQHMLESVAELPWGQLITGASPWELLQQDRAGREISSTSVHQAHEPTTSVNLCNHTQGQGH</sequence>
<reference evidence="3" key="2">
    <citation type="submission" date="2025-08" db="UniProtKB">
        <authorList>
            <consortium name="Ensembl"/>
        </authorList>
    </citation>
    <scope>IDENTIFICATION</scope>
</reference>
<organism evidence="3 4">
    <name type="scientific">Equus asinus</name>
    <name type="common">Donkey</name>
    <name type="synonym">Equus africanus asinus</name>
    <dbReference type="NCBI Taxonomy" id="9793"/>
    <lineage>
        <taxon>Eukaryota</taxon>
        <taxon>Metazoa</taxon>
        <taxon>Chordata</taxon>
        <taxon>Craniata</taxon>
        <taxon>Vertebrata</taxon>
        <taxon>Euteleostomi</taxon>
        <taxon>Mammalia</taxon>
        <taxon>Eutheria</taxon>
        <taxon>Laurasiatheria</taxon>
        <taxon>Perissodactyla</taxon>
        <taxon>Equidae</taxon>
        <taxon>Equus</taxon>
    </lineage>
</organism>
<accession>A0A8C4M7X7</accession>
<dbReference type="InterPro" id="IPR040292">
    <property type="entry name" value="C2orf78-like"/>
</dbReference>
<keyword evidence="4" id="KW-1185">Reference proteome</keyword>
<feature type="compositionally biased region" description="Polar residues" evidence="1">
    <location>
        <begin position="203"/>
        <end position="218"/>
    </location>
</feature>
<evidence type="ECO:0000259" key="2">
    <source>
        <dbReference type="Pfam" id="PF15442"/>
    </source>
</evidence>
<feature type="region of interest" description="Disordered" evidence="1">
    <location>
        <begin position="420"/>
        <end position="447"/>
    </location>
</feature>
<name>A0A8C4M7X7_EQUAS</name>
<evidence type="ECO:0000313" key="4">
    <source>
        <dbReference type="Proteomes" id="UP000694387"/>
    </source>
</evidence>
<feature type="region of interest" description="Disordered" evidence="1">
    <location>
        <begin position="299"/>
        <end position="377"/>
    </location>
</feature>
<feature type="compositionally biased region" description="Polar residues" evidence="1">
    <location>
        <begin position="421"/>
        <end position="447"/>
    </location>
</feature>
<reference evidence="3 4" key="1">
    <citation type="journal article" date="2020" name="Nat. Commun.">
        <title>Donkey genomes provide new insights into domestication and selection for coat color.</title>
        <authorList>
            <person name="Wang"/>
            <person name="C."/>
            <person name="Li"/>
            <person name="H."/>
            <person name="Guo"/>
            <person name="Y."/>
            <person name="Huang"/>
            <person name="J."/>
            <person name="Sun"/>
            <person name="Y."/>
            <person name="Min"/>
            <person name="J."/>
            <person name="Wang"/>
            <person name="J."/>
            <person name="Fang"/>
            <person name="X."/>
            <person name="Zhao"/>
            <person name="Z."/>
            <person name="Wang"/>
            <person name="S."/>
            <person name="Zhang"/>
            <person name="Y."/>
            <person name="Liu"/>
            <person name="Q."/>
            <person name="Jiang"/>
            <person name="Q."/>
            <person name="Wang"/>
            <person name="X."/>
            <person name="Guo"/>
            <person name="Y."/>
            <person name="Yang"/>
            <person name="C."/>
            <person name="Wang"/>
            <person name="Y."/>
            <person name="Tian"/>
            <person name="F."/>
            <person name="Zhuang"/>
            <person name="G."/>
            <person name="Fan"/>
            <person name="Y."/>
            <person name="Gao"/>
            <person name="Q."/>
            <person name="Li"/>
            <person name="Y."/>
            <person name="Ju"/>
            <person name="Z."/>
            <person name="Li"/>
            <person name="J."/>
            <person name="Li"/>
            <person name="R."/>
            <person name="Hou"/>
            <person name="M."/>
            <person name="Yang"/>
            <person name="G."/>
            <person name="Liu"/>
            <person name="G."/>
            <person name="Liu"/>
            <person name="W."/>
            <person name="Guo"/>
            <person name="J."/>
            <person name="Pan"/>
            <person name="S."/>
            <person name="Fan"/>
            <person name="G."/>
            <person name="Zhang"/>
            <person name="W."/>
            <person name="Zhang"/>
            <person name="R."/>
            <person name="Yu"/>
            <person name="J."/>
            <person name="Zhang"/>
            <person name="X."/>
            <person name="Yin"/>
            <person name="Q."/>
            <person name="Ji"/>
            <person name="C."/>
            <person name="Jin"/>
            <person name="Y."/>
            <person name="Yue"/>
            <person name="G."/>
            <person name="Liu"/>
            <person name="M."/>
            <person name="Xu"/>
            <person name="J."/>
            <person name="Liu"/>
            <person name="S."/>
            <person name="Jordana"/>
            <person name="J."/>
            <person name="Noce"/>
            <person name="A."/>
            <person name="Amills"/>
            <person name="M."/>
            <person name="Wu"/>
            <person name="D.D."/>
            <person name="Li"/>
            <person name="S."/>
            <person name="Zhou"/>
            <person name="X. and Zhong"/>
            <person name="J."/>
        </authorList>
    </citation>
    <scope>NUCLEOTIDE SEQUENCE [LARGE SCALE GENOMIC DNA]</scope>
</reference>
<evidence type="ECO:0000313" key="3">
    <source>
        <dbReference type="Ensembl" id="ENSEASP00005019998.2"/>
    </source>
</evidence>
<dbReference type="Ensembl" id="ENSEAST00005021717.2">
    <property type="protein sequence ID" value="ENSEASP00005019998.2"/>
    <property type="gene ID" value="ENSEASG00005013799.2"/>
</dbReference>
<feature type="domain" description="DUF4629" evidence="2">
    <location>
        <begin position="256"/>
        <end position="394"/>
    </location>
</feature>
<feature type="region of interest" description="Disordered" evidence="1">
    <location>
        <begin position="188"/>
        <end position="219"/>
    </location>
</feature>
<proteinExistence type="predicted"/>
<evidence type="ECO:0000256" key="1">
    <source>
        <dbReference type="SAM" id="MobiDB-lite"/>
    </source>
</evidence>
<reference evidence="3" key="3">
    <citation type="submission" date="2025-09" db="UniProtKB">
        <authorList>
            <consortium name="Ensembl"/>
        </authorList>
    </citation>
    <scope>IDENTIFICATION</scope>
</reference>
<feature type="region of interest" description="Disordered" evidence="1">
    <location>
        <begin position="237"/>
        <end position="284"/>
    </location>
</feature>
<feature type="compositionally biased region" description="Basic and acidic residues" evidence="1">
    <location>
        <begin position="301"/>
        <end position="311"/>
    </location>
</feature>
<protein>
    <recommendedName>
        <fullName evidence="2">DUF4629 domain-containing protein</fullName>
    </recommendedName>
</protein>
<dbReference type="Proteomes" id="UP000694387">
    <property type="component" value="Chromosome 6"/>
</dbReference>
<dbReference type="AlphaFoldDB" id="A0A8C4M7X7"/>
<dbReference type="GeneTree" id="ENSGT00390000014208"/>
<dbReference type="PANTHER" id="PTHR31466">
    <property type="entry name" value="GENE 5591-RELATED"/>
    <property type="match status" value="1"/>
</dbReference>